<feature type="transmembrane region" description="Helical" evidence="2">
    <location>
        <begin position="622"/>
        <end position="648"/>
    </location>
</feature>
<dbReference type="Proteomes" id="UP000051952">
    <property type="component" value="Unassembled WGS sequence"/>
</dbReference>
<dbReference type="VEuPathDB" id="TriTrypDB:BSAL_70200"/>
<feature type="region of interest" description="Disordered" evidence="1">
    <location>
        <begin position="249"/>
        <end position="282"/>
    </location>
</feature>
<keyword evidence="2" id="KW-0812">Transmembrane</keyword>
<evidence type="ECO:0000256" key="1">
    <source>
        <dbReference type="SAM" id="MobiDB-lite"/>
    </source>
</evidence>
<keyword evidence="4" id="KW-1185">Reference proteome</keyword>
<accession>A0A0S4JB08</accession>
<evidence type="ECO:0000313" key="3">
    <source>
        <dbReference type="EMBL" id="CUG88572.1"/>
    </source>
</evidence>
<dbReference type="VEuPathDB" id="TriTrypDB:BSAL_70235"/>
<evidence type="ECO:0000256" key="2">
    <source>
        <dbReference type="SAM" id="Phobius"/>
    </source>
</evidence>
<proteinExistence type="predicted"/>
<reference evidence="4" key="1">
    <citation type="submission" date="2015-09" db="EMBL/GenBank/DDBJ databases">
        <authorList>
            <consortium name="Pathogen Informatics"/>
        </authorList>
    </citation>
    <scope>NUCLEOTIDE SEQUENCE [LARGE SCALE GENOMIC DNA]</scope>
    <source>
        <strain evidence="4">Lake Konstanz</strain>
    </source>
</reference>
<keyword evidence="2" id="KW-1133">Transmembrane helix</keyword>
<gene>
    <name evidence="3" type="ORF">BSAL_16080</name>
</gene>
<feature type="region of interest" description="Disordered" evidence="1">
    <location>
        <begin position="321"/>
        <end position="340"/>
    </location>
</feature>
<feature type="transmembrane region" description="Helical" evidence="2">
    <location>
        <begin position="587"/>
        <end position="610"/>
    </location>
</feature>
<dbReference type="AlphaFoldDB" id="A0A0S4JB08"/>
<feature type="transmembrane region" description="Helical" evidence="2">
    <location>
        <begin position="758"/>
        <end position="778"/>
    </location>
</feature>
<evidence type="ECO:0000313" key="4">
    <source>
        <dbReference type="Proteomes" id="UP000051952"/>
    </source>
</evidence>
<feature type="transmembrane region" description="Helical" evidence="2">
    <location>
        <begin position="660"/>
        <end position="687"/>
    </location>
</feature>
<sequence length="1003" mass="107270">MDLEYKRQQQGNFNQWSTFNHVKRPSHRQSRHTHSTPTPAEMVLGLWLFILLLVAAHQDIIPASAATFNQNLVLGSNPSADGPSVFAYWGKSSTNCRTDSNYFRVDSSAGAAKDCHFTQRIYVTFARNFLLHPGGRVMIIMKGDIEGGSPDYSSLTVGQQECGSLSVKYSLGGDPIYNSATIVYTWTTRLMPNICSLEEFRNERCRAFGQLDYLFTQCNSGDSHATIDHHAATQGTISQSITEAVSRSMSGLEYSQSSTKTPSLSQSSSSSPQSTTTLSSTHVFSNSRSNRFALMWSRTLSAHPSSSFNVSVGASLTSTPVHTLSATPSQPSQSLDSTSSASPIRCYQLTRIDLLRDPVTTSVELVNDVVTTVVVVPPGGNAITTASHKTFEITTAPIARKLLLATSTISASFDFGDFSHWRIAQAEVMNDGMFVNFVRVISNPNVPNFVAIQTISNQTSTSAPHWLLPHDVSIYQSTTVEIQLQLQCAVIDATSNVTFRNFSALALRGIVGSLPPELVSSVVLRSQLANILAGVGAASGGGRLAAITVAQCDTGGGGVNGLLPFSVAVSSSCHFTSPHLDDINALVGNWVVVLVGTAAAGIACAVLCVAGSSSWMVAMRLLTFPLCVLPLWIAAVPSVAAAAIHLATTFPAGDDEACNSVAVLVVAAGLLLVAILVSSVVAAVWIAHKHFTHVVVLVVPPPSLMTSSLLQWGRGVKVWALKNNCDWLTTSVADKTVSIDRKLRPTRHVDALLSEFRVVGYSALDLVSTIIVSLIAGAALGAGTFSWCIGSLAFSLVLFSVQLCICVALRPHITWFYFIHSVTTQVLAILSVGLAIGSAVANSLPRQDVDLIVAMSTASAVVNLLSVGVVSVRTLIDLRSLVVALHRILQRLRRKSEGIMGAHEQQGVPTVPGADTVNLDMMMFERNDVPPDAARAEVTSWGLPHDDIFIKDAVQGSNTNCGMLGGGDDSVFWDADGRYRERRDDLGENAASSIILEVKKPSR</sequence>
<dbReference type="EMBL" id="CYKH01001653">
    <property type="protein sequence ID" value="CUG88572.1"/>
    <property type="molecule type" value="Genomic_DNA"/>
</dbReference>
<name>A0A0S4JB08_BODSA</name>
<keyword evidence="2" id="KW-0472">Membrane</keyword>
<feature type="transmembrane region" description="Helical" evidence="2">
    <location>
        <begin position="784"/>
        <end position="809"/>
    </location>
</feature>
<feature type="compositionally biased region" description="Low complexity" evidence="1">
    <location>
        <begin position="255"/>
        <end position="281"/>
    </location>
</feature>
<organism evidence="3 4">
    <name type="scientific">Bodo saltans</name>
    <name type="common">Flagellated protozoan</name>
    <dbReference type="NCBI Taxonomy" id="75058"/>
    <lineage>
        <taxon>Eukaryota</taxon>
        <taxon>Discoba</taxon>
        <taxon>Euglenozoa</taxon>
        <taxon>Kinetoplastea</taxon>
        <taxon>Metakinetoplastina</taxon>
        <taxon>Eubodonida</taxon>
        <taxon>Bodonidae</taxon>
        <taxon>Bodo</taxon>
    </lineage>
</organism>
<feature type="transmembrane region" description="Helical" evidence="2">
    <location>
        <begin position="816"/>
        <end position="839"/>
    </location>
</feature>
<feature type="transmembrane region" description="Helical" evidence="2">
    <location>
        <begin position="851"/>
        <end position="872"/>
    </location>
</feature>
<protein>
    <submittedName>
        <fullName evidence="3">Membrane-associated protein, putative</fullName>
    </submittedName>
</protein>
<feature type="compositionally biased region" description="Low complexity" evidence="1">
    <location>
        <begin position="327"/>
        <end position="340"/>
    </location>
</feature>